<dbReference type="Gene3D" id="3.30.565.40">
    <property type="entry name" value="Fervidobacterium nodosum Rt17-B1 like"/>
    <property type="match status" value="1"/>
</dbReference>
<feature type="domain" description="DUF3298" evidence="2">
    <location>
        <begin position="159"/>
        <end position="235"/>
    </location>
</feature>
<proteinExistence type="predicted"/>
<dbReference type="PROSITE" id="PS51257">
    <property type="entry name" value="PROKAR_LIPOPROTEIN"/>
    <property type="match status" value="1"/>
</dbReference>
<dbReference type="InterPro" id="IPR025303">
    <property type="entry name" value="PdaC"/>
</dbReference>
<dbReference type="Pfam" id="PF13739">
    <property type="entry name" value="PdaC"/>
    <property type="match status" value="1"/>
</dbReference>
<comment type="caution">
    <text evidence="4">The sequence shown here is derived from an EMBL/GenBank/DDBJ whole genome shotgun (WGS) entry which is preliminary data.</text>
</comment>
<dbReference type="AlphaFoldDB" id="A0A846QVJ8"/>
<feature type="signal peptide" evidence="1">
    <location>
        <begin position="1"/>
        <end position="19"/>
    </location>
</feature>
<evidence type="ECO:0000256" key="1">
    <source>
        <dbReference type="SAM" id="SignalP"/>
    </source>
</evidence>
<keyword evidence="5" id="KW-1185">Reference proteome</keyword>
<feature type="chain" id="PRO_5032378000" description="Deacetylase PdaC domain-containing protein" evidence="1">
    <location>
        <begin position="20"/>
        <end position="247"/>
    </location>
</feature>
<dbReference type="InterPro" id="IPR021729">
    <property type="entry name" value="DUF3298"/>
</dbReference>
<organism evidence="4 5">
    <name type="scientific">Saonia flava</name>
    <dbReference type="NCBI Taxonomy" id="523696"/>
    <lineage>
        <taxon>Bacteria</taxon>
        <taxon>Pseudomonadati</taxon>
        <taxon>Bacteroidota</taxon>
        <taxon>Flavobacteriia</taxon>
        <taxon>Flavobacteriales</taxon>
        <taxon>Flavobacteriaceae</taxon>
        <taxon>Saonia</taxon>
    </lineage>
</organism>
<feature type="domain" description="Deacetylase PdaC" evidence="3">
    <location>
        <begin position="36"/>
        <end position="138"/>
    </location>
</feature>
<dbReference type="Gene3D" id="3.90.640.20">
    <property type="entry name" value="Heat-shock cognate protein, ATPase"/>
    <property type="match status" value="1"/>
</dbReference>
<keyword evidence="1" id="KW-0732">Signal</keyword>
<evidence type="ECO:0000259" key="3">
    <source>
        <dbReference type="Pfam" id="PF13739"/>
    </source>
</evidence>
<dbReference type="Pfam" id="PF11738">
    <property type="entry name" value="DUF3298"/>
    <property type="match status" value="1"/>
</dbReference>
<name>A0A846QVJ8_9FLAO</name>
<reference evidence="4 5" key="1">
    <citation type="submission" date="2020-03" db="EMBL/GenBank/DDBJ databases">
        <title>Genomic Encyclopedia of Type Strains, Phase IV (KMG-IV): sequencing the most valuable type-strain genomes for metagenomic binning, comparative biology and taxonomic classification.</title>
        <authorList>
            <person name="Goeker M."/>
        </authorList>
    </citation>
    <scope>NUCLEOTIDE SEQUENCE [LARGE SCALE GENOMIC DNA]</scope>
    <source>
        <strain evidence="4 5">DSM 29762</strain>
    </source>
</reference>
<evidence type="ECO:0008006" key="6">
    <source>
        <dbReference type="Google" id="ProtNLM"/>
    </source>
</evidence>
<dbReference type="Proteomes" id="UP000590442">
    <property type="component" value="Unassembled WGS sequence"/>
</dbReference>
<evidence type="ECO:0000259" key="2">
    <source>
        <dbReference type="Pfam" id="PF11738"/>
    </source>
</evidence>
<dbReference type="RefSeq" id="WP_167962851.1">
    <property type="nucleotide sequence ID" value="NZ_JAATJJ010000001.1"/>
</dbReference>
<gene>
    <name evidence="4" type="ORF">GGR42_001719</name>
</gene>
<dbReference type="EMBL" id="JAATJJ010000001">
    <property type="protein sequence ID" value="NJB71257.1"/>
    <property type="molecule type" value="Genomic_DNA"/>
</dbReference>
<evidence type="ECO:0000313" key="5">
    <source>
        <dbReference type="Proteomes" id="UP000590442"/>
    </source>
</evidence>
<protein>
    <recommendedName>
        <fullName evidence="6">Deacetylase PdaC domain-containing protein</fullName>
    </recommendedName>
</protein>
<dbReference type="InterPro" id="IPR037126">
    <property type="entry name" value="PdaC/RsiV-like_sf"/>
</dbReference>
<sequence>MKKIVLLLFLFLIVVGCKNDTQLTFEPSVFSNDTCKDCPKVAINIPKALDNSKIAESINSSLREELISLLTFDEETEVATIDEALTSFNNGYLEIKKKFNDESENWEADINGIITFENKNLLALQLDTYMFTGGAHGYSSVTYLNFDKKKGIELENWELFKDNTHFIKFAETKFRIQEGIPQGSPINSTGFMFENEVFHLPINIGFNKEGLVLHYNQYEVASFADGPIIVILPFDEIKNYLSFKIKP</sequence>
<accession>A0A846QVJ8</accession>
<evidence type="ECO:0000313" key="4">
    <source>
        <dbReference type="EMBL" id="NJB71257.1"/>
    </source>
</evidence>